<keyword evidence="5 10" id="KW-0653">Protein transport</keyword>
<dbReference type="SUPFAM" id="SSF103491">
    <property type="entry name" value="Preprotein translocase SecY subunit"/>
    <property type="match status" value="1"/>
</dbReference>
<feature type="transmembrane region" description="Helical" evidence="10">
    <location>
        <begin position="155"/>
        <end position="175"/>
    </location>
</feature>
<keyword evidence="8 10" id="KW-0472">Membrane</keyword>
<dbReference type="PRINTS" id="PR00303">
    <property type="entry name" value="SECYTRNLCASE"/>
</dbReference>
<keyword evidence="13" id="KW-1185">Reference proteome</keyword>
<feature type="transmembrane region" description="Helical" evidence="10">
    <location>
        <begin position="79"/>
        <end position="103"/>
    </location>
</feature>
<feature type="transmembrane region" description="Helical" evidence="10">
    <location>
        <begin position="27"/>
        <end position="45"/>
    </location>
</feature>
<dbReference type="PROSITE" id="PS00755">
    <property type="entry name" value="SECY_1"/>
    <property type="match status" value="1"/>
</dbReference>
<feature type="transmembrane region" description="Helical" evidence="10">
    <location>
        <begin position="378"/>
        <end position="399"/>
    </location>
</feature>
<evidence type="ECO:0000256" key="3">
    <source>
        <dbReference type="ARBA" id="ARBA00022448"/>
    </source>
</evidence>
<dbReference type="Pfam" id="PF00344">
    <property type="entry name" value="SecY"/>
    <property type="match status" value="1"/>
</dbReference>
<gene>
    <name evidence="10" type="primary">secY</name>
    <name evidence="12" type="ORF">BA177_05000</name>
</gene>
<dbReference type="GO" id="GO:0065002">
    <property type="term" value="P:intracellular protein transmembrane transport"/>
    <property type="evidence" value="ECO:0007669"/>
    <property type="project" value="UniProtKB-UniRule"/>
</dbReference>
<evidence type="ECO:0000256" key="4">
    <source>
        <dbReference type="ARBA" id="ARBA00022692"/>
    </source>
</evidence>
<keyword evidence="3 10" id="KW-0813">Transport</keyword>
<evidence type="ECO:0000313" key="12">
    <source>
        <dbReference type="EMBL" id="ANO50651.1"/>
    </source>
</evidence>
<evidence type="ECO:0000256" key="1">
    <source>
        <dbReference type="ARBA" id="ARBA00004141"/>
    </source>
</evidence>
<evidence type="ECO:0000256" key="8">
    <source>
        <dbReference type="ARBA" id="ARBA00023136"/>
    </source>
</evidence>
<feature type="transmembrane region" description="Helical" evidence="10">
    <location>
        <begin position="405"/>
        <end position="423"/>
    </location>
</feature>
<accession>A0A193LDY2</accession>
<sequence>MAKKPTTNNQAAAAKSAGKLGELKSRLAFLVGALIVFRAGTFIPVPGVDPAALASFFDQQAGNMLALFNMFSGGALARFGIFALGIMPYISASIIMQMASMIVPSLQQLRKEGESGKRMITQYTRYGTVGLSMFQSVAAASWLQSQPGVVVNPGMAFLITACITLVTGTMFLMWLGEQITERGVGNGISMIILAGIVAGLPAAVAGTAELVRSGQMSSITAILLLLGGIAVTIFVVYMERAQRRITVNYARRQQGRKMFAAQSTHLPFKINMSGVIPPIFASSILLFPATIAQFFGQAAEPNAAQRALQTLGANLGPGQPIYVLLYGAMIIFFCFFYTALVFNSKDTADNLKKSGAFVPGIRPGAQTADYIDRVLTRLTFWGALYVAGVCLLPEVFRMFYPSIPFNFGGTSLLILVVVTMDFMSQMQAHAMSHQYEGMMQKANLRNYGRSGSVR</sequence>
<comment type="subunit">
    <text evidence="10">Component of the Sec protein translocase complex. Heterotrimer consisting of SecY, SecE and SecG subunits. The heterotrimers can form oligomers, although 1 heterotrimer is thought to be able to translocate proteins. Interacts with the ribosome. Interacts with SecDF, and other proteins may be involved. Interacts with SecA.</text>
</comment>
<dbReference type="PANTHER" id="PTHR10906">
    <property type="entry name" value="SECY/SEC61-ALPHA FAMILY MEMBER"/>
    <property type="match status" value="1"/>
</dbReference>
<evidence type="ECO:0000256" key="6">
    <source>
        <dbReference type="ARBA" id="ARBA00022989"/>
    </source>
</evidence>
<dbReference type="Proteomes" id="UP000092695">
    <property type="component" value="Chromosome"/>
</dbReference>
<organism evidence="12 13">
    <name type="scientific">Woeseia oceani</name>
    <dbReference type="NCBI Taxonomy" id="1548547"/>
    <lineage>
        <taxon>Bacteria</taxon>
        <taxon>Pseudomonadati</taxon>
        <taxon>Pseudomonadota</taxon>
        <taxon>Gammaproteobacteria</taxon>
        <taxon>Woeseiales</taxon>
        <taxon>Woeseiaceae</taxon>
        <taxon>Woeseia</taxon>
    </lineage>
</organism>
<feature type="transmembrane region" description="Helical" evidence="10">
    <location>
        <begin position="321"/>
        <end position="342"/>
    </location>
</feature>
<evidence type="ECO:0000313" key="13">
    <source>
        <dbReference type="Proteomes" id="UP000092695"/>
    </source>
</evidence>
<dbReference type="PIRSF" id="PIRSF004557">
    <property type="entry name" value="SecY"/>
    <property type="match status" value="1"/>
</dbReference>
<comment type="similarity">
    <text evidence="2 10 11">Belongs to the SecY/SEC61-alpha family.</text>
</comment>
<dbReference type="AlphaFoldDB" id="A0A193LDY2"/>
<evidence type="ECO:0000256" key="2">
    <source>
        <dbReference type="ARBA" id="ARBA00005751"/>
    </source>
</evidence>
<keyword evidence="6 10" id="KW-1133">Transmembrane helix</keyword>
<keyword evidence="4 10" id="KW-0812">Transmembrane</keyword>
<feature type="transmembrane region" description="Helical" evidence="10">
    <location>
        <begin position="218"/>
        <end position="238"/>
    </location>
</feature>
<keyword evidence="10" id="KW-1003">Cell membrane</keyword>
<dbReference type="OrthoDB" id="9809248at2"/>
<proteinExistence type="inferred from homology"/>
<dbReference type="HAMAP" id="MF_01465">
    <property type="entry name" value="SecY"/>
    <property type="match status" value="1"/>
</dbReference>
<name>A0A193LDY2_9GAMM</name>
<feature type="transmembrane region" description="Helical" evidence="10">
    <location>
        <begin position="187"/>
        <end position="206"/>
    </location>
</feature>
<dbReference type="GO" id="GO:0006605">
    <property type="term" value="P:protein targeting"/>
    <property type="evidence" value="ECO:0007669"/>
    <property type="project" value="UniProtKB-UniRule"/>
</dbReference>
<dbReference type="InterPro" id="IPR023201">
    <property type="entry name" value="SecY_dom_sf"/>
</dbReference>
<protein>
    <recommendedName>
        <fullName evidence="9 10">Protein translocase subunit SecY</fullName>
    </recommendedName>
</protein>
<evidence type="ECO:0000256" key="11">
    <source>
        <dbReference type="RuleBase" id="RU004349"/>
    </source>
</evidence>
<dbReference type="GO" id="GO:0005886">
    <property type="term" value="C:plasma membrane"/>
    <property type="evidence" value="ECO:0007669"/>
    <property type="project" value="UniProtKB-SubCell"/>
</dbReference>
<dbReference type="RefSeq" id="WP_068613672.1">
    <property type="nucleotide sequence ID" value="NZ_CP016268.1"/>
</dbReference>
<evidence type="ECO:0000256" key="10">
    <source>
        <dbReference type="HAMAP-Rule" id="MF_01465"/>
    </source>
</evidence>
<evidence type="ECO:0000256" key="5">
    <source>
        <dbReference type="ARBA" id="ARBA00022927"/>
    </source>
</evidence>
<dbReference type="InterPro" id="IPR030659">
    <property type="entry name" value="SecY_CS"/>
</dbReference>
<dbReference type="KEGG" id="woc:BA177_05000"/>
<dbReference type="Gene3D" id="1.10.3370.10">
    <property type="entry name" value="SecY subunit domain"/>
    <property type="match status" value="1"/>
</dbReference>
<dbReference type="STRING" id="1548547.BA177_05000"/>
<feature type="transmembrane region" description="Helical" evidence="10">
    <location>
        <begin position="275"/>
        <end position="295"/>
    </location>
</feature>
<dbReference type="InterPro" id="IPR026593">
    <property type="entry name" value="SecY"/>
</dbReference>
<comment type="subcellular location">
    <subcellularLocation>
        <location evidence="10">Cell membrane</location>
        <topology evidence="10">Multi-pass membrane protein</topology>
    </subcellularLocation>
    <subcellularLocation>
        <location evidence="1">Membrane</location>
        <topology evidence="1">Multi-pass membrane protein</topology>
    </subcellularLocation>
</comment>
<dbReference type="InterPro" id="IPR002208">
    <property type="entry name" value="SecY/SEC61-alpha"/>
</dbReference>
<evidence type="ECO:0000256" key="9">
    <source>
        <dbReference type="ARBA" id="ARBA00039733"/>
    </source>
</evidence>
<dbReference type="FunFam" id="1.10.3370.10:FF:000001">
    <property type="entry name" value="Preprotein translocase subunit SecY"/>
    <property type="match status" value="1"/>
</dbReference>
<comment type="function">
    <text evidence="10">The central subunit of the protein translocation channel SecYEG. Consists of two halves formed by TMs 1-5 and 6-10. These two domains form a lateral gate at the front which open onto the bilayer between TMs 2 and 7, and are clamped together by SecE at the back. The channel is closed by both a pore ring composed of hydrophobic SecY resides and a short helix (helix 2A) on the extracellular side of the membrane which forms a plug. The plug probably moves laterally to allow the channel to open. The ring and the pore may move independently.</text>
</comment>
<reference evidence="12 13" key="1">
    <citation type="submission" date="2016-06" db="EMBL/GenBank/DDBJ databases">
        <title>Complete genome sequence of a deep-branching marine Gamma Proteobacterium Woeseia oceani type strain XK5.</title>
        <authorList>
            <person name="Mu D."/>
            <person name="Du Z."/>
        </authorList>
    </citation>
    <scope>NUCLEOTIDE SEQUENCE [LARGE SCALE GENOMIC DNA]</scope>
    <source>
        <strain evidence="12 13">XK5</strain>
    </source>
</reference>
<keyword evidence="7 10" id="KW-0811">Translocation</keyword>
<dbReference type="GO" id="GO:0043952">
    <property type="term" value="P:protein transport by the Sec complex"/>
    <property type="evidence" value="ECO:0007669"/>
    <property type="project" value="UniProtKB-UniRule"/>
</dbReference>
<dbReference type="NCBIfam" id="TIGR00967">
    <property type="entry name" value="3a0501s007"/>
    <property type="match status" value="1"/>
</dbReference>
<dbReference type="EMBL" id="CP016268">
    <property type="protein sequence ID" value="ANO50651.1"/>
    <property type="molecule type" value="Genomic_DNA"/>
</dbReference>
<feature type="transmembrane region" description="Helical" evidence="10">
    <location>
        <begin position="123"/>
        <end position="143"/>
    </location>
</feature>
<evidence type="ECO:0000256" key="7">
    <source>
        <dbReference type="ARBA" id="ARBA00023010"/>
    </source>
</evidence>